<keyword evidence="2" id="KW-1185">Reference proteome</keyword>
<proteinExistence type="predicted"/>
<evidence type="ECO:0000313" key="2">
    <source>
        <dbReference type="Proteomes" id="UP000002668"/>
    </source>
</evidence>
<dbReference type="InParanoid" id="E5ABD5"/>
<sequence>MENRSDNMGSLMDDSFVDVHFKSALKIVCNCSHSAFSGVESKGVKKTWRPGETRDVKGGVAM</sequence>
<dbReference type="VEuPathDB" id="FungiDB:LEMA_uP021060.1"/>
<gene>
    <name evidence="1" type="ORF">LEMA_uP021060.1</name>
</gene>
<evidence type="ECO:0000313" key="1">
    <source>
        <dbReference type="EMBL" id="CBY00976.1"/>
    </source>
</evidence>
<protein>
    <submittedName>
        <fullName evidence="1">Predicted protein</fullName>
    </submittedName>
</protein>
<dbReference type="AlphaFoldDB" id="E5ABD5"/>
<dbReference type="EMBL" id="FP929138">
    <property type="protein sequence ID" value="CBY00976.1"/>
    <property type="molecule type" value="Genomic_DNA"/>
</dbReference>
<reference evidence="2" key="1">
    <citation type="journal article" date="2011" name="Nat. Commun.">
        <title>Effector diversification within compartments of the Leptosphaeria maculans genome affected by Repeat-Induced Point mutations.</title>
        <authorList>
            <person name="Rouxel T."/>
            <person name="Grandaubert J."/>
            <person name="Hane J.K."/>
            <person name="Hoede C."/>
            <person name="van de Wouw A.P."/>
            <person name="Couloux A."/>
            <person name="Dominguez V."/>
            <person name="Anthouard V."/>
            <person name="Bally P."/>
            <person name="Bourras S."/>
            <person name="Cozijnsen A.J."/>
            <person name="Ciuffetti L.M."/>
            <person name="Degrave A."/>
            <person name="Dilmaghani A."/>
            <person name="Duret L."/>
            <person name="Fudal I."/>
            <person name="Goodwin S.B."/>
            <person name="Gout L."/>
            <person name="Glaser N."/>
            <person name="Linglin J."/>
            <person name="Kema G.H.J."/>
            <person name="Lapalu N."/>
            <person name="Lawrence C.B."/>
            <person name="May K."/>
            <person name="Meyer M."/>
            <person name="Ollivier B."/>
            <person name="Poulain J."/>
            <person name="Schoch C.L."/>
            <person name="Simon A."/>
            <person name="Spatafora J.W."/>
            <person name="Stachowiak A."/>
            <person name="Turgeon B.G."/>
            <person name="Tyler B.M."/>
            <person name="Vincent D."/>
            <person name="Weissenbach J."/>
            <person name="Amselem J."/>
            <person name="Quesneville H."/>
            <person name="Oliver R.P."/>
            <person name="Wincker P."/>
            <person name="Balesdent M.-H."/>
            <person name="Howlett B.J."/>
        </authorList>
    </citation>
    <scope>NUCLEOTIDE SEQUENCE [LARGE SCALE GENOMIC DNA]</scope>
    <source>
        <strain evidence="2">JN3 / isolate v23.1.3 / race Av1-4-5-6-7-8</strain>
    </source>
</reference>
<accession>E5ABD5</accession>
<organism evidence="2">
    <name type="scientific">Leptosphaeria maculans (strain JN3 / isolate v23.1.3 / race Av1-4-5-6-7-8)</name>
    <name type="common">Blackleg fungus</name>
    <name type="synonym">Phoma lingam</name>
    <dbReference type="NCBI Taxonomy" id="985895"/>
    <lineage>
        <taxon>Eukaryota</taxon>
        <taxon>Fungi</taxon>
        <taxon>Dikarya</taxon>
        <taxon>Ascomycota</taxon>
        <taxon>Pezizomycotina</taxon>
        <taxon>Dothideomycetes</taxon>
        <taxon>Pleosporomycetidae</taxon>
        <taxon>Pleosporales</taxon>
        <taxon>Pleosporineae</taxon>
        <taxon>Leptosphaeriaceae</taxon>
        <taxon>Plenodomus</taxon>
        <taxon>Plenodomus lingam/Leptosphaeria maculans species complex</taxon>
    </lineage>
</organism>
<dbReference type="Proteomes" id="UP000002668">
    <property type="component" value="Genome"/>
</dbReference>
<dbReference type="HOGENOM" id="CLU_2904632_0_0_1"/>
<name>E5ABD5_LEPMJ</name>